<dbReference type="RefSeq" id="WP_042727959.1">
    <property type="nucleotide sequence ID" value="NZ_JXNZ01000005.1"/>
</dbReference>
<dbReference type="EMBL" id="JXNZ01000005">
    <property type="protein sequence ID" value="KIQ61295.1"/>
    <property type="molecule type" value="Genomic_DNA"/>
</dbReference>
<name>A0A0D0MZS3_PSEFL</name>
<dbReference type="PATRIC" id="fig|294.124.peg.193"/>
<accession>A0A0D0MZS3</accession>
<gene>
    <name evidence="1" type="ORF">RL74_00950</name>
</gene>
<organism evidence="1 2">
    <name type="scientific">Pseudomonas fluorescens</name>
    <dbReference type="NCBI Taxonomy" id="294"/>
    <lineage>
        <taxon>Bacteria</taxon>
        <taxon>Pseudomonadati</taxon>
        <taxon>Pseudomonadota</taxon>
        <taxon>Gammaproteobacteria</taxon>
        <taxon>Pseudomonadales</taxon>
        <taxon>Pseudomonadaceae</taxon>
        <taxon>Pseudomonas</taxon>
    </lineage>
</organism>
<proteinExistence type="predicted"/>
<evidence type="ECO:0000313" key="1">
    <source>
        <dbReference type="EMBL" id="KIQ61295.1"/>
    </source>
</evidence>
<evidence type="ECO:0000313" key="2">
    <source>
        <dbReference type="Proteomes" id="UP000032101"/>
    </source>
</evidence>
<dbReference type="OrthoDB" id="7004148at2"/>
<dbReference type="AlphaFoldDB" id="A0A0D0MZS3"/>
<protein>
    <submittedName>
        <fullName evidence="1">Uncharacterized protein</fullName>
    </submittedName>
</protein>
<dbReference type="Proteomes" id="UP000032101">
    <property type="component" value="Unassembled WGS sequence"/>
</dbReference>
<comment type="caution">
    <text evidence="1">The sequence shown here is derived from an EMBL/GenBank/DDBJ whole genome shotgun (WGS) entry which is preliminary data.</text>
</comment>
<reference evidence="1 2" key="1">
    <citation type="submission" date="2015-01" db="EMBL/GenBank/DDBJ databases">
        <title>Draft Genome Sequence of the Biocontrol and Plant Growth-Promoting Rhizobacteria (PGPR) Pseudomonas fluorescens UM270.</title>
        <authorList>
            <person name="Hernandez-Salmeron J.E."/>
            <person name="Santoyo G."/>
            <person name="Moreno-Hagelsieb G."/>
            <person name="Hernandez-Leon R."/>
        </authorList>
    </citation>
    <scope>NUCLEOTIDE SEQUENCE [LARGE SCALE GENOMIC DNA]</scope>
    <source>
        <strain evidence="1 2">UM270</strain>
    </source>
</reference>
<sequence>MEFSALRKAAIRLACSHAEDRDWILARLETDERRQVEVLLEEINLLGLANDPAIVAALMDEMAATPSAARTMPDHSRLKACLSRATHPFWSALVLQLETPAVRREVLGSQANSADIRRWDGKFARQVLPVELMKSLKARMDAQEAGHE</sequence>